<dbReference type="PANTHER" id="PTHR24320">
    <property type="entry name" value="RETINOL DEHYDROGENASE"/>
    <property type="match status" value="1"/>
</dbReference>
<protein>
    <recommendedName>
        <fullName evidence="7">WW domain-containing oxidoreductase</fullName>
    </recommendedName>
</protein>
<organism evidence="5 6">
    <name type="scientific">Talaromyces islandicus</name>
    <name type="common">Penicillium islandicum</name>
    <dbReference type="NCBI Taxonomy" id="28573"/>
    <lineage>
        <taxon>Eukaryota</taxon>
        <taxon>Fungi</taxon>
        <taxon>Dikarya</taxon>
        <taxon>Ascomycota</taxon>
        <taxon>Pezizomycotina</taxon>
        <taxon>Eurotiomycetes</taxon>
        <taxon>Eurotiomycetidae</taxon>
        <taxon>Eurotiales</taxon>
        <taxon>Trichocomaceae</taxon>
        <taxon>Talaromyces</taxon>
        <taxon>Talaromyces sect. Islandici</taxon>
    </lineage>
</organism>
<dbReference type="STRING" id="28573.A0A0U1LJY0"/>
<feature type="region of interest" description="Disordered" evidence="4">
    <location>
        <begin position="1"/>
        <end position="20"/>
    </location>
</feature>
<evidence type="ECO:0000313" key="5">
    <source>
        <dbReference type="EMBL" id="CRG83324.1"/>
    </source>
</evidence>
<dbReference type="SUPFAM" id="SSF51735">
    <property type="entry name" value="NAD(P)-binding Rossmann-fold domains"/>
    <property type="match status" value="1"/>
</dbReference>
<keyword evidence="3" id="KW-0560">Oxidoreductase</keyword>
<dbReference type="InterPro" id="IPR036291">
    <property type="entry name" value="NAD(P)-bd_dom_sf"/>
</dbReference>
<dbReference type="EMBL" id="CVMT01000001">
    <property type="protein sequence ID" value="CRG83324.1"/>
    <property type="molecule type" value="Genomic_DNA"/>
</dbReference>
<dbReference type="InterPro" id="IPR002347">
    <property type="entry name" value="SDR_fam"/>
</dbReference>
<evidence type="ECO:0000256" key="2">
    <source>
        <dbReference type="ARBA" id="ARBA00022857"/>
    </source>
</evidence>
<keyword evidence="6" id="KW-1185">Reference proteome</keyword>
<evidence type="ECO:0000256" key="4">
    <source>
        <dbReference type="SAM" id="MobiDB-lite"/>
    </source>
</evidence>
<evidence type="ECO:0000256" key="3">
    <source>
        <dbReference type="ARBA" id="ARBA00023002"/>
    </source>
</evidence>
<evidence type="ECO:0008006" key="7">
    <source>
        <dbReference type="Google" id="ProtNLM"/>
    </source>
</evidence>
<reference evidence="5 6" key="1">
    <citation type="submission" date="2015-04" db="EMBL/GenBank/DDBJ databases">
        <authorList>
            <person name="Syromyatnikov M.Y."/>
            <person name="Popov V.N."/>
        </authorList>
    </citation>
    <scope>NUCLEOTIDE SEQUENCE [LARGE SCALE GENOMIC DNA]</scope>
    <source>
        <strain evidence="5">WF-38-12</strain>
    </source>
</reference>
<accession>A0A0U1LJY0</accession>
<feature type="compositionally biased region" description="Basic and acidic residues" evidence="4">
    <location>
        <begin position="1"/>
        <end position="19"/>
    </location>
</feature>
<dbReference type="OrthoDB" id="191139at2759"/>
<dbReference type="Pfam" id="PF00106">
    <property type="entry name" value="adh_short"/>
    <property type="match status" value="1"/>
</dbReference>
<sequence>MSRYDEAHVDPQGPGDKRPTALNIINDNSLEGALTGKTAVITGVSSGLGVEVARALATTGMRLFLTARDVTKAKQVLGDRLQTAEVEYIQMDQASLQSVREAAKAITSRTNTINILINNAGIMAVPELELNADGYEIQFTINHLSHFLFFQLLKPALLAAATDDCPSRVVMVSASAHRIRGIHPQNYHFQNGGYEPWVAYAQSKCANIYMANEIDRRYGPLGLHAFSVHPGIIATDVGRFLSDETKEAMRQDKILLRVLKSPEQGAATTVYAAVDKGLEGKGGRYLVNCTEATRGPDDGQSSSETYVSHTYCPEKEAELWKDSLEMVGLEDDQ</sequence>
<name>A0A0U1LJY0_TALIS</name>
<evidence type="ECO:0000313" key="6">
    <source>
        <dbReference type="Proteomes" id="UP000054383"/>
    </source>
</evidence>
<dbReference type="OMA" id="PPAEKYW"/>
<dbReference type="Gene3D" id="3.40.50.720">
    <property type="entry name" value="NAD(P)-binding Rossmann-like Domain"/>
    <property type="match status" value="1"/>
</dbReference>
<gene>
    <name evidence="5" type="ORF">PISL3812_00675</name>
</gene>
<dbReference type="GO" id="GO:0016491">
    <property type="term" value="F:oxidoreductase activity"/>
    <property type="evidence" value="ECO:0007669"/>
    <property type="project" value="UniProtKB-KW"/>
</dbReference>
<dbReference type="AlphaFoldDB" id="A0A0U1LJY0"/>
<keyword evidence="2" id="KW-0521">NADP</keyword>
<dbReference type="Proteomes" id="UP000054383">
    <property type="component" value="Unassembled WGS sequence"/>
</dbReference>
<dbReference type="PRINTS" id="PR00081">
    <property type="entry name" value="GDHRDH"/>
</dbReference>
<dbReference type="PANTHER" id="PTHR24320:SF272">
    <property type="entry name" value="NAD(P)-BINDING ROSSMANN-FOLD SUPERFAMILY PROTEIN"/>
    <property type="match status" value="1"/>
</dbReference>
<proteinExistence type="inferred from homology"/>
<evidence type="ECO:0000256" key="1">
    <source>
        <dbReference type="ARBA" id="ARBA00006484"/>
    </source>
</evidence>
<comment type="similarity">
    <text evidence="1">Belongs to the short-chain dehydrogenases/reductases (SDR) family.</text>
</comment>